<protein>
    <submittedName>
        <fullName evidence="7">Glutamine synthetase type III</fullName>
    </submittedName>
</protein>
<dbReference type="SUPFAM" id="SSF55931">
    <property type="entry name" value="Glutamine synthetase/guanido kinase"/>
    <property type="match status" value="1"/>
</dbReference>
<proteinExistence type="inferred from homology"/>
<dbReference type="InterPro" id="IPR008146">
    <property type="entry name" value="Gln_synth_cat_dom"/>
</dbReference>
<dbReference type="PROSITE" id="PS51986">
    <property type="entry name" value="GS_BETA_GRASP"/>
    <property type="match status" value="1"/>
</dbReference>
<dbReference type="EMBL" id="WMZR01000007">
    <property type="protein sequence ID" value="MTS51246.1"/>
    <property type="molecule type" value="Genomic_DNA"/>
</dbReference>
<feature type="domain" description="GS beta-grasp" evidence="3">
    <location>
        <begin position="93"/>
        <end position="182"/>
    </location>
</feature>
<dbReference type="PROSITE" id="PS00181">
    <property type="entry name" value="GLNA_ATP"/>
    <property type="match status" value="1"/>
</dbReference>
<evidence type="ECO:0000313" key="8">
    <source>
        <dbReference type="Proteomes" id="UP000431913"/>
    </source>
</evidence>
<evidence type="ECO:0000313" key="10">
    <source>
        <dbReference type="Proteomes" id="UP000472755"/>
    </source>
</evidence>
<dbReference type="Pfam" id="PF18318">
    <property type="entry name" value="Gln-synt_C-ter"/>
    <property type="match status" value="1"/>
</dbReference>
<dbReference type="SMART" id="SM01230">
    <property type="entry name" value="Gln-synt_C"/>
    <property type="match status" value="1"/>
</dbReference>
<dbReference type="Proteomes" id="UP000449193">
    <property type="component" value="Unassembled WGS sequence"/>
</dbReference>
<dbReference type="InterPro" id="IPR008147">
    <property type="entry name" value="Gln_synt_N"/>
</dbReference>
<evidence type="ECO:0000259" key="4">
    <source>
        <dbReference type="PROSITE" id="PS51987"/>
    </source>
</evidence>
<feature type="domain" description="GS catalytic" evidence="4">
    <location>
        <begin position="187"/>
        <end position="617"/>
    </location>
</feature>
<dbReference type="InterPro" id="IPR014746">
    <property type="entry name" value="Gln_synth/guanido_kin_cat_dom"/>
</dbReference>
<evidence type="ECO:0000313" key="9">
    <source>
        <dbReference type="Proteomes" id="UP000449193"/>
    </source>
</evidence>
<dbReference type="EMBL" id="WMZU01000003">
    <property type="protein sequence ID" value="MTS26327.1"/>
    <property type="molecule type" value="Genomic_DNA"/>
</dbReference>
<organism evidence="7 9">
    <name type="scientific">Ruthenibacterium lactatiformans</name>
    <dbReference type="NCBI Taxonomy" id="1550024"/>
    <lineage>
        <taxon>Bacteria</taxon>
        <taxon>Bacillati</taxon>
        <taxon>Bacillota</taxon>
        <taxon>Clostridia</taxon>
        <taxon>Eubacteriales</taxon>
        <taxon>Oscillospiraceae</taxon>
        <taxon>Ruthenibacterium</taxon>
    </lineage>
</organism>
<reference evidence="5 8" key="2">
    <citation type="submission" date="2019-08" db="EMBL/GenBank/DDBJ databases">
        <title>In-depth cultivation of the pig gut microbiome towards novel bacterial diversity and tailored functional studies.</title>
        <authorList>
            <person name="Wylensek D."/>
            <person name="Hitch T.C.A."/>
            <person name="Clavel T."/>
        </authorList>
    </citation>
    <scope>NUCLEOTIDE SEQUENCE [LARGE SCALE GENOMIC DNA]</scope>
    <source>
        <strain evidence="5 8">WCA3-601-WT-6J</strain>
    </source>
</reference>
<dbReference type="Pfam" id="PF00120">
    <property type="entry name" value="Gln-synt_C"/>
    <property type="match status" value="1"/>
</dbReference>
<name>A0A6I3QT95_9FIRM</name>
<gene>
    <name evidence="5" type="ORF">FYJ76_12410</name>
    <name evidence="7" type="ORF">GMD52_06810</name>
    <name evidence="6" type="ORF">GMD59_03385</name>
</gene>
<dbReference type="InterPro" id="IPR022147">
    <property type="entry name" value="GSIII_N"/>
</dbReference>
<dbReference type="GO" id="GO:0006542">
    <property type="term" value="P:glutamine biosynthetic process"/>
    <property type="evidence" value="ECO:0007669"/>
    <property type="project" value="InterPro"/>
</dbReference>
<sequence>MVKYRAYRKNRTRPRRESFSLPGLIGEEPFLANELFGLFGSHLFDDRVMRERLPLSVYESLREIRDEGKPWNPEVADIVADAMQAWAMEQGATHYIHWFSPMTGTGSGKHDSFIDGVKQGEPILNFSGKMLAKGESDASSFPSGGLRATFEARGYTAWDPTSPAFVLGTTLYIPTAFCAYTGEALDQKTPVLRSMQALNKQALRVLRALGDTETVSVQPTVGAEQEYFLVDKDLFDRRLDLKVCGHTLLGAKPPKGQELEDHYYGSINERVREFMRELDEELWRLGVPAKTEHNEVAPGQYELASVFATANIACDHNQIMMELMRKVALRHNFACLLHEKPFAGVNGSGKHNNWSIVTNTGKNLLNPTDKPEENPVFLVTLCAVLTAVDKYADLLRLSASCPGNEERLGGNEAPPAVVSIFLGNALTHMLQELAEGHALQKEERGALLTGVKSLPLLKLDDSDRNRTSPFAFTGNKFEFRMVGASQSIGLANAVTNAIVADVLHDFADKLEGADDVSAVVREIVAETWHAHGRIIFNGNNYSAEWAAEAARRGLPNIQSMVDAADGFIAEKNVAMFERTKVFTAAECRSRYEITLETYAKHIHIDASTMLEMAGRSLLPASYEYLSRVSRAEYYAERNGCACASAKAQVEKLCVTIDKTAGAMEALRRALHALDTAHLGEKARADACRALREHEMAALREAADELEELVPQTYWPMPDYCELLFDL</sequence>
<dbReference type="Gene3D" id="3.30.590.10">
    <property type="entry name" value="Glutamine synthetase/guanido kinase, catalytic domain"/>
    <property type="match status" value="1"/>
</dbReference>
<comment type="similarity">
    <text evidence="1 2">Belongs to the glutamine synthetase family.</text>
</comment>
<evidence type="ECO:0000256" key="2">
    <source>
        <dbReference type="RuleBase" id="RU000384"/>
    </source>
</evidence>
<dbReference type="Proteomes" id="UP000431913">
    <property type="component" value="Unassembled WGS sequence"/>
</dbReference>
<dbReference type="InterPro" id="IPR052725">
    <property type="entry name" value="GS_Type-3"/>
</dbReference>
<dbReference type="InterPro" id="IPR027303">
    <property type="entry name" value="Gln_synth_gly_rich_site"/>
</dbReference>
<evidence type="ECO:0000313" key="7">
    <source>
        <dbReference type="EMBL" id="MTS51246.1"/>
    </source>
</evidence>
<evidence type="ECO:0000256" key="1">
    <source>
        <dbReference type="PROSITE-ProRule" id="PRU01330"/>
    </source>
</evidence>
<accession>A0A6I3QT95</accession>
<comment type="caution">
    <text evidence="7">The sequence shown here is derived from an EMBL/GenBank/DDBJ whole genome shotgun (WGS) entry which is preliminary data.</text>
</comment>
<dbReference type="GO" id="GO:0004356">
    <property type="term" value="F:glutamine synthetase activity"/>
    <property type="evidence" value="ECO:0007669"/>
    <property type="project" value="InterPro"/>
</dbReference>
<dbReference type="EMBL" id="VUNJ01000014">
    <property type="protein sequence ID" value="MST92719.1"/>
    <property type="molecule type" value="Genomic_DNA"/>
</dbReference>
<dbReference type="PANTHER" id="PTHR42974:SF1">
    <property type="entry name" value="TYPE-3 GLUTAMINE SYNTHETASE"/>
    <property type="match status" value="1"/>
</dbReference>
<evidence type="ECO:0000313" key="6">
    <source>
        <dbReference type="EMBL" id="MTS26327.1"/>
    </source>
</evidence>
<evidence type="ECO:0000313" key="5">
    <source>
        <dbReference type="EMBL" id="MST92719.1"/>
    </source>
</evidence>
<dbReference type="AlphaFoldDB" id="A0A6I3QT95"/>
<dbReference type="Pfam" id="PF12437">
    <property type="entry name" value="GSIII_N"/>
    <property type="match status" value="1"/>
</dbReference>
<dbReference type="InterPro" id="IPR040577">
    <property type="entry name" value="Gln-synt_C"/>
</dbReference>
<reference evidence="9 10" key="1">
    <citation type="journal article" date="2019" name="Nat. Med.">
        <title>A library of human gut bacterial isolates paired with longitudinal multiomics data enables mechanistic microbiome research.</title>
        <authorList>
            <person name="Poyet M."/>
            <person name="Groussin M."/>
            <person name="Gibbons S.M."/>
            <person name="Avila-Pacheco J."/>
            <person name="Jiang X."/>
            <person name="Kearney S.M."/>
            <person name="Perrotta A.R."/>
            <person name="Berdy B."/>
            <person name="Zhao S."/>
            <person name="Lieberman T.D."/>
            <person name="Swanson P.K."/>
            <person name="Smith M."/>
            <person name="Roesemann S."/>
            <person name="Alexander J.E."/>
            <person name="Rich S.A."/>
            <person name="Livny J."/>
            <person name="Vlamakis H."/>
            <person name="Clish C."/>
            <person name="Bullock K."/>
            <person name="Deik A."/>
            <person name="Scott J."/>
            <person name="Pierce K.A."/>
            <person name="Xavier R.J."/>
            <person name="Alm E.J."/>
        </authorList>
    </citation>
    <scope>NUCLEOTIDE SEQUENCE [LARGE SCALE GENOMIC DNA]</scope>
    <source>
        <strain evidence="6 10">BIOML-A4</strain>
        <strain evidence="7 9">BIOML-A7</strain>
    </source>
</reference>
<dbReference type="Proteomes" id="UP000472755">
    <property type="component" value="Unassembled WGS sequence"/>
</dbReference>
<evidence type="ECO:0000259" key="3">
    <source>
        <dbReference type="PROSITE" id="PS51986"/>
    </source>
</evidence>
<dbReference type="PANTHER" id="PTHR42974">
    <property type="entry name" value="GLUTAMINE SYNTHETASE"/>
    <property type="match status" value="1"/>
</dbReference>
<dbReference type="PROSITE" id="PS51987">
    <property type="entry name" value="GS_CATALYTIC"/>
    <property type="match status" value="1"/>
</dbReference>
<dbReference type="Gene3D" id="1.20.120.1560">
    <property type="match status" value="1"/>
</dbReference>